<dbReference type="OrthoDB" id="9987119at2"/>
<comment type="caution">
    <text evidence="1">The sequence shown here is derived from an EMBL/GenBank/DDBJ whole genome shotgun (WGS) entry which is preliminary data.</text>
</comment>
<name>A0A0Q1H934_9FLAO</name>
<dbReference type="Proteomes" id="UP000050827">
    <property type="component" value="Unassembled WGS sequence"/>
</dbReference>
<evidence type="ECO:0000313" key="2">
    <source>
        <dbReference type="Proteomes" id="UP000050827"/>
    </source>
</evidence>
<keyword evidence="2" id="KW-1185">Reference proteome</keyword>
<organism evidence="1 2">
    <name type="scientific">Flagellimonas eckloniae</name>
    <dbReference type="NCBI Taxonomy" id="346185"/>
    <lineage>
        <taxon>Bacteria</taxon>
        <taxon>Pseudomonadati</taxon>
        <taxon>Bacteroidota</taxon>
        <taxon>Flavobacteriia</taxon>
        <taxon>Flavobacteriales</taxon>
        <taxon>Flavobacteriaceae</taxon>
        <taxon>Flagellimonas</taxon>
    </lineage>
</organism>
<gene>
    <name evidence="1" type="ORF">AAY42_10010</name>
</gene>
<protein>
    <submittedName>
        <fullName evidence="1">Uncharacterized protein</fullName>
    </submittedName>
</protein>
<dbReference type="EMBL" id="LCTZ01000002">
    <property type="protein sequence ID" value="KQC30174.1"/>
    <property type="molecule type" value="Genomic_DNA"/>
</dbReference>
<proteinExistence type="predicted"/>
<evidence type="ECO:0000313" key="1">
    <source>
        <dbReference type="EMBL" id="KQC30174.1"/>
    </source>
</evidence>
<sequence length="67" mass="7080">MPDSKEQLKSNIEAAFDDEADQQVTVADARERIAQKIADAVEGYVVGRSVQVNGVQTGSGSVTGTIQ</sequence>
<reference evidence="1 2" key="1">
    <citation type="submission" date="2015-04" db="EMBL/GenBank/DDBJ databases">
        <title>Complete genome of flavobacterium.</title>
        <authorList>
            <person name="Kwon Y.M."/>
            <person name="Kim S.-J."/>
        </authorList>
    </citation>
    <scope>NUCLEOTIDE SEQUENCE [LARGE SCALE GENOMIC DNA]</scope>
    <source>
        <strain evidence="1 2">DK169</strain>
    </source>
</reference>
<accession>A0A0Q1H934</accession>
<dbReference type="RefSeq" id="WP_055394753.1">
    <property type="nucleotide sequence ID" value="NZ_LCTZ01000002.1"/>
</dbReference>
<dbReference type="AlphaFoldDB" id="A0A0Q1H934"/>
<dbReference type="STRING" id="346185.AAY42_10010"/>